<sequence length="160" mass="15858">MRLAPVLAVATLVLAAAGAPAAALTKSESLPFTVHPGSPGSVEVALDTPPIPSSTCTFAYATVGATPEAWEAVVTGDGDTNSVTCTIHRAGGGETYLMFTSWEVALGGEAALLDATVRDGGGGEVPAEGVYTVGSGGVRTVEGWGGGGIAEIVVKSMLLL</sequence>
<keyword evidence="2" id="KW-1185">Reference proteome</keyword>
<dbReference type="EMBL" id="CM020618">
    <property type="protein sequence ID" value="KAK1857622.1"/>
    <property type="molecule type" value="Genomic_DNA"/>
</dbReference>
<accession>A0ACC3BJF1</accession>
<comment type="caution">
    <text evidence="1">The sequence shown here is derived from an EMBL/GenBank/DDBJ whole genome shotgun (WGS) entry which is preliminary data.</text>
</comment>
<protein>
    <submittedName>
        <fullName evidence="1">Uncharacterized protein</fullName>
    </submittedName>
</protein>
<evidence type="ECO:0000313" key="1">
    <source>
        <dbReference type="EMBL" id="KAK1857622.1"/>
    </source>
</evidence>
<evidence type="ECO:0000313" key="2">
    <source>
        <dbReference type="Proteomes" id="UP000798662"/>
    </source>
</evidence>
<name>A0ACC3BJF1_PYRYE</name>
<dbReference type="Proteomes" id="UP000798662">
    <property type="component" value="Chromosome 1"/>
</dbReference>
<proteinExistence type="predicted"/>
<organism evidence="1 2">
    <name type="scientific">Pyropia yezoensis</name>
    <name type="common">Susabi-nori</name>
    <name type="synonym">Porphyra yezoensis</name>
    <dbReference type="NCBI Taxonomy" id="2788"/>
    <lineage>
        <taxon>Eukaryota</taxon>
        <taxon>Rhodophyta</taxon>
        <taxon>Bangiophyceae</taxon>
        <taxon>Bangiales</taxon>
        <taxon>Bangiaceae</taxon>
        <taxon>Pyropia</taxon>
    </lineage>
</organism>
<gene>
    <name evidence="1" type="ORF">I4F81_000238</name>
</gene>
<reference evidence="1" key="1">
    <citation type="submission" date="2019-11" db="EMBL/GenBank/DDBJ databases">
        <title>Nori genome reveals adaptations in red seaweeds to the harsh intertidal environment.</title>
        <authorList>
            <person name="Wang D."/>
            <person name="Mao Y."/>
        </authorList>
    </citation>
    <scope>NUCLEOTIDE SEQUENCE</scope>
    <source>
        <tissue evidence="1">Gametophyte</tissue>
    </source>
</reference>